<dbReference type="AlphaFoldDB" id="A0A0V0UDR7"/>
<dbReference type="EMBL" id="JYDJ01000018">
    <property type="protein sequence ID" value="KRX49307.1"/>
    <property type="molecule type" value="Genomic_DNA"/>
</dbReference>
<dbReference type="Proteomes" id="UP000055048">
    <property type="component" value="Unassembled WGS sequence"/>
</dbReference>
<comment type="caution">
    <text evidence="1">The sequence shown here is derived from an EMBL/GenBank/DDBJ whole genome shotgun (WGS) entry which is preliminary data.</text>
</comment>
<evidence type="ECO:0000313" key="1">
    <source>
        <dbReference type="EMBL" id="KRX49307.1"/>
    </source>
</evidence>
<keyword evidence="2" id="KW-1185">Reference proteome</keyword>
<organism evidence="1 2">
    <name type="scientific">Trichinella murrelli</name>
    <dbReference type="NCBI Taxonomy" id="144512"/>
    <lineage>
        <taxon>Eukaryota</taxon>
        <taxon>Metazoa</taxon>
        <taxon>Ecdysozoa</taxon>
        <taxon>Nematoda</taxon>
        <taxon>Enoplea</taxon>
        <taxon>Dorylaimia</taxon>
        <taxon>Trichinellida</taxon>
        <taxon>Trichinellidae</taxon>
        <taxon>Trichinella</taxon>
    </lineage>
</organism>
<proteinExistence type="predicted"/>
<accession>A0A0V0UDR7</accession>
<evidence type="ECO:0000313" key="2">
    <source>
        <dbReference type="Proteomes" id="UP000055048"/>
    </source>
</evidence>
<name>A0A0V0UDR7_9BILA</name>
<protein>
    <submittedName>
        <fullName evidence="1">Uncharacterized protein</fullName>
    </submittedName>
</protein>
<gene>
    <name evidence="1" type="ORF">T05_4926</name>
</gene>
<reference evidence="1 2" key="1">
    <citation type="submission" date="2015-01" db="EMBL/GenBank/DDBJ databases">
        <title>Evolution of Trichinella species and genotypes.</title>
        <authorList>
            <person name="Korhonen P.K."/>
            <person name="Edoardo P."/>
            <person name="Giuseppe L.R."/>
            <person name="Gasser R.B."/>
        </authorList>
    </citation>
    <scope>NUCLEOTIDE SEQUENCE [LARGE SCALE GENOMIC DNA]</scope>
    <source>
        <strain evidence="1">ISS417</strain>
    </source>
</reference>
<sequence>MYNFHDNVGYYGSRPVPRDVHFKLILFYSNYLGGGRCAAGSQSMLIDSKRLSMFKMITTVQFYWMLIDYAISHRGSTV</sequence>